<dbReference type="STRING" id="1172194.WQQ_06790"/>
<feature type="transmembrane region" description="Helical" evidence="6">
    <location>
        <begin position="67"/>
        <end position="86"/>
    </location>
</feature>
<protein>
    <submittedName>
        <fullName evidence="8">CitMHS family citrate/H+ symporter</fullName>
    </submittedName>
</protein>
<dbReference type="PATRIC" id="fig|1172194.4.peg.647"/>
<keyword evidence="9" id="KW-1185">Reference proteome</keyword>
<feature type="transmembrane region" description="Helical" evidence="6">
    <location>
        <begin position="144"/>
        <end position="160"/>
    </location>
</feature>
<feature type="transmembrane region" description="Helical" evidence="6">
    <location>
        <begin position="298"/>
        <end position="316"/>
    </location>
</feature>
<feature type="transmembrane region" description="Helical" evidence="6">
    <location>
        <begin position="7"/>
        <end position="25"/>
    </location>
</feature>
<keyword evidence="3 6" id="KW-0812">Transmembrane</keyword>
<keyword evidence="2" id="KW-0813">Transport</keyword>
<evidence type="ECO:0000313" key="9">
    <source>
        <dbReference type="Proteomes" id="UP000003704"/>
    </source>
</evidence>
<dbReference type="Pfam" id="PF03600">
    <property type="entry name" value="CitMHS"/>
    <property type="match status" value="1"/>
</dbReference>
<feature type="transmembrane region" description="Helical" evidence="6">
    <location>
        <begin position="424"/>
        <end position="446"/>
    </location>
</feature>
<evidence type="ECO:0000256" key="2">
    <source>
        <dbReference type="ARBA" id="ARBA00022448"/>
    </source>
</evidence>
<dbReference type="GO" id="GO:0016020">
    <property type="term" value="C:membrane"/>
    <property type="evidence" value="ECO:0007669"/>
    <property type="project" value="UniProtKB-SubCell"/>
</dbReference>
<evidence type="ECO:0000259" key="7">
    <source>
        <dbReference type="Pfam" id="PF03600"/>
    </source>
</evidence>
<feature type="transmembrane region" description="Helical" evidence="6">
    <location>
        <begin position="106"/>
        <end position="132"/>
    </location>
</feature>
<evidence type="ECO:0000256" key="4">
    <source>
        <dbReference type="ARBA" id="ARBA00022989"/>
    </source>
</evidence>
<reference evidence="8 9" key="1">
    <citation type="journal article" date="2012" name="J. Bacteriol.">
        <title>Genome Sequence of n-Alkane-Degrading Hydrocarboniphaga effusa Strain AP103T (ATCC BAA-332T).</title>
        <authorList>
            <person name="Chang H.K."/>
            <person name="Zylstra G.J."/>
            <person name="Chae J.C."/>
        </authorList>
    </citation>
    <scope>NUCLEOTIDE SEQUENCE [LARGE SCALE GENOMIC DNA]</scope>
    <source>
        <strain evidence="8 9">AP103</strain>
    </source>
</reference>
<sequence>MNMIAPLNPALVGTLMIVTFMTLIITKRMSAIAALIAVPIVFGIIAGAGPGLGAMMIDGVLKVAPTTLMLAFAVLYFAVMMDAGLFEPLVRRVLALVGTDPMRISLGTALLTMIVSIDGDGTTTALIIIGAFLPVYRRVGMNPLILATLLGLGNSLMNFVPWGGPSARAASAVHAEVLSVFLPLLPAMIIGLIAVLGIAWLMGRSERARLALTPFGATAGVMQADIAAHEPSDPELAAKRRPKLFWFNLLLTLALVGGLISGIAPLPVLMMGAFAIGITVNYPRMKDQRERFAAHSDNVANVVVLLFAAGAFTGILNGSGMADAMATAALSVIPHDVGRYLAPITAIASMPLTFVMSNDAYYFGVVPVIARTAAEFGIAPDAIARASLLGQPVHSLSPLLAPIYLACGLLGVDVADTQRFALKWAVEICLVTLLAALLTGGVPLAGTGVPLPAAAP</sequence>
<keyword evidence="4 6" id="KW-1133">Transmembrane helix</keyword>
<dbReference type="NCBIfam" id="TIGR00784">
    <property type="entry name" value="citMHS"/>
    <property type="match status" value="1"/>
</dbReference>
<evidence type="ECO:0000256" key="6">
    <source>
        <dbReference type="SAM" id="Phobius"/>
    </source>
</evidence>
<comment type="caution">
    <text evidence="8">The sequence shown here is derived from an EMBL/GenBank/DDBJ whole genome shotgun (WGS) entry which is preliminary data.</text>
</comment>
<feature type="domain" description="Citrate transporter-like" evidence="7">
    <location>
        <begin position="21"/>
        <end position="390"/>
    </location>
</feature>
<feature type="transmembrane region" description="Helical" evidence="6">
    <location>
        <begin position="337"/>
        <end position="356"/>
    </location>
</feature>
<evidence type="ECO:0000256" key="3">
    <source>
        <dbReference type="ARBA" id="ARBA00022692"/>
    </source>
</evidence>
<comment type="subcellular location">
    <subcellularLocation>
        <location evidence="1">Membrane</location>
        <topology evidence="1">Multi-pass membrane protein</topology>
    </subcellularLocation>
</comment>
<name>I7ZFS5_9GAMM</name>
<dbReference type="InterPro" id="IPR014738">
    <property type="entry name" value="Citrate_transporter"/>
</dbReference>
<dbReference type="AlphaFoldDB" id="I7ZFS5"/>
<evidence type="ECO:0000313" key="8">
    <source>
        <dbReference type="EMBL" id="EIT70542.1"/>
    </source>
</evidence>
<keyword evidence="5 6" id="KW-0472">Membrane</keyword>
<accession>I7ZFS5</accession>
<dbReference type="GO" id="GO:0015137">
    <property type="term" value="F:citrate transmembrane transporter activity"/>
    <property type="evidence" value="ECO:0007669"/>
    <property type="project" value="InterPro"/>
</dbReference>
<proteinExistence type="predicted"/>
<evidence type="ECO:0000256" key="1">
    <source>
        <dbReference type="ARBA" id="ARBA00004141"/>
    </source>
</evidence>
<organism evidence="8 9">
    <name type="scientific">Hydrocarboniphaga effusa AP103</name>
    <dbReference type="NCBI Taxonomy" id="1172194"/>
    <lineage>
        <taxon>Bacteria</taxon>
        <taxon>Pseudomonadati</taxon>
        <taxon>Pseudomonadota</taxon>
        <taxon>Gammaproteobacteria</taxon>
        <taxon>Nevskiales</taxon>
        <taxon>Nevskiaceae</taxon>
        <taxon>Hydrocarboniphaga</taxon>
    </lineage>
</organism>
<dbReference type="EMBL" id="AKGD01000001">
    <property type="protein sequence ID" value="EIT70542.1"/>
    <property type="molecule type" value="Genomic_DNA"/>
</dbReference>
<dbReference type="InterPro" id="IPR004680">
    <property type="entry name" value="Cit_transptr-like_dom"/>
</dbReference>
<feature type="transmembrane region" description="Helical" evidence="6">
    <location>
        <begin position="245"/>
        <end position="278"/>
    </location>
</feature>
<gene>
    <name evidence="8" type="ORF">WQQ_06790</name>
</gene>
<feature type="transmembrane region" description="Helical" evidence="6">
    <location>
        <begin position="31"/>
        <end position="55"/>
    </location>
</feature>
<feature type="transmembrane region" description="Helical" evidence="6">
    <location>
        <begin position="180"/>
        <end position="202"/>
    </location>
</feature>
<dbReference type="Proteomes" id="UP000003704">
    <property type="component" value="Unassembled WGS sequence"/>
</dbReference>
<evidence type="ECO:0000256" key="5">
    <source>
        <dbReference type="ARBA" id="ARBA00023136"/>
    </source>
</evidence>